<name>A0A1I3LTB6_9SPIR</name>
<organism evidence="1 2">
    <name type="scientific">Treponema bryantii</name>
    <dbReference type="NCBI Taxonomy" id="163"/>
    <lineage>
        <taxon>Bacteria</taxon>
        <taxon>Pseudomonadati</taxon>
        <taxon>Spirochaetota</taxon>
        <taxon>Spirochaetia</taxon>
        <taxon>Spirochaetales</taxon>
        <taxon>Treponemataceae</taxon>
        <taxon>Treponema</taxon>
    </lineage>
</organism>
<gene>
    <name evidence="1" type="ORF">SAMN04487775_107183</name>
</gene>
<keyword evidence="2" id="KW-1185">Reference proteome</keyword>
<dbReference type="AlphaFoldDB" id="A0A1I3LTB6"/>
<evidence type="ECO:0000313" key="2">
    <source>
        <dbReference type="Proteomes" id="UP000182737"/>
    </source>
</evidence>
<proteinExistence type="predicted"/>
<dbReference type="EMBL" id="FORI01000007">
    <property type="protein sequence ID" value="SFI87989.1"/>
    <property type="molecule type" value="Genomic_DNA"/>
</dbReference>
<reference evidence="2" key="1">
    <citation type="submission" date="2016-10" db="EMBL/GenBank/DDBJ databases">
        <authorList>
            <person name="Varghese N."/>
            <person name="Submissions S."/>
        </authorList>
    </citation>
    <scope>NUCLEOTIDE SEQUENCE [LARGE SCALE GENOMIC DNA]</scope>
    <source>
        <strain evidence="2">XBD1002</strain>
    </source>
</reference>
<evidence type="ECO:0000313" key="1">
    <source>
        <dbReference type="EMBL" id="SFI87989.1"/>
    </source>
</evidence>
<accession>A0A1I3LTB6</accession>
<protein>
    <submittedName>
        <fullName evidence="1">Uncharacterized protein</fullName>
    </submittedName>
</protein>
<dbReference type="RefSeq" id="WP_074932450.1">
    <property type="nucleotide sequence ID" value="NZ_FORI01000007.1"/>
</dbReference>
<dbReference type="Proteomes" id="UP000182737">
    <property type="component" value="Unassembled WGS sequence"/>
</dbReference>
<sequence length="351" mass="41596">MELDFYGCNKGNKVVPQPVENPDNAVYHQDWNYENGVRKPDPENIPEQVGPWKLKGCNGTKGNEALHYIRSDPYVHCVVNKVKNGYRISMGISRPAGCEIRYNNVDTLEEAFKDMEVYNMDKLFKRTYGKLRSDTRFKNQLALEKPLYGVLTWGIVKTSKEKFEALKKEIVRARFDYDESTCNPDGILITNPSRADVQYFAEHFGKRDFIYGERTLSEITGYYQLDVEFWEYEETTKYNITTRSVSETDSLDIYEDKTEKLDDFMARHYFTFSDSFSNVLNSASRNIFQKYSWKEPRQFLREVETYLTEHHKYTGLAQWRYRARMLHKPQSWELEDGTRNAYYEMWIKNQT</sequence>